<feature type="compositionally biased region" description="Polar residues" evidence="1">
    <location>
        <begin position="81"/>
        <end position="90"/>
    </location>
</feature>
<evidence type="ECO:0000313" key="2">
    <source>
        <dbReference type="EMBL" id="VEL07834.1"/>
    </source>
</evidence>
<evidence type="ECO:0000313" key="3">
    <source>
        <dbReference type="Proteomes" id="UP000784294"/>
    </source>
</evidence>
<reference evidence="2" key="1">
    <citation type="submission" date="2018-11" db="EMBL/GenBank/DDBJ databases">
        <authorList>
            <consortium name="Pathogen Informatics"/>
        </authorList>
    </citation>
    <scope>NUCLEOTIDE SEQUENCE</scope>
</reference>
<name>A0A3S4ZV05_9PLAT</name>
<sequence>MQRSVVEECRRRYPEPGDLDRLPPTAVVLTRRDNRLRGVYSKLAGWWMRYTKQKHLEEEPDRQFGSAGLNLAKREKRSNPRGATTCQQKPTCGHRQHDEELLAEKSIKPGLFTE</sequence>
<accession>A0A3S4ZV05</accession>
<comment type="caution">
    <text evidence="2">The sequence shown here is derived from an EMBL/GenBank/DDBJ whole genome shotgun (WGS) entry which is preliminary data.</text>
</comment>
<keyword evidence="3" id="KW-1185">Reference proteome</keyword>
<protein>
    <submittedName>
        <fullName evidence="2">Uncharacterized protein</fullName>
    </submittedName>
</protein>
<dbReference type="AlphaFoldDB" id="A0A3S4ZV05"/>
<feature type="region of interest" description="Disordered" evidence="1">
    <location>
        <begin position="71"/>
        <end position="97"/>
    </location>
</feature>
<dbReference type="Proteomes" id="UP000784294">
    <property type="component" value="Unassembled WGS sequence"/>
</dbReference>
<proteinExistence type="predicted"/>
<organism evidence="2 3">
    <name type="scientific">Protopolystoma xenopodis</name>
    <dbReference type="NCBI Taxonomy" id="117903"/>
    <lineage>
        <taxon>Eukaryota</taxon>
        <taxon>Metazoa</taxon>
        <taxon>Spiralia</taxon>
        <taxon>Lophotrochozoa</taxon>
        <taxon>Platyhelminthes</taxon>
        <taxon>Monogenea</taxon>
        <taxon>Polyopisthocotylea</taxon>
        <taxon>Polystomatidea</taxon>
        <taxon>Polystomatidae</taxon>
        <taxon>Protopolystoma</taxon>
    </lineage>
</organism>
<dbReference type="EMBL" id="CAAALY010002561">
    <property type="protein sequence ID" value="VEL07834.1"/>
    <property type="molecule type" value="Genomic_DNA"/>
</dbReference>
<evidence type="ECO:0000256" key="1">
    <source>
        <dbReference type="SAM" id="MobiDB-lite"/>
    </source>
</evidence>
<feature type="region of interest" description="Disordered" evidence="1">
    <location>
        <begin position="1"/>
        <end position="20"/>
    </location>
</feature>
<gene>
    <name evidence="2" type="ORF">PXEA_LOCUS1274</name>
</gene>